<dbReference type="SMART" id="SM00397">
    <property type="entry name" value="t_SNARE"/>
    <property type="match status" value="1"/>
</dbReference>
<gene>
    <name evidence="6" type="primary">STX17</name>
    <name evidence="6" type="ORF">g.13535</name>
</gene>
<name>A0A6G1SDH2_9ACAR</name>
<evidence type="ECO:0000256" key="3">
    <source>
        <dbReference type="SAM" id="MobiDB-lite"/>
    </source>
</evidence>
<feature type="transmembrane region" description="Helical" evidence="4">
    <location>
        <begin position="356"/>
        <end position="378"/>
    </location>
</feature>
<feature type="region of interest" description="Disordered" evidence="3">
    <location>
        <begin position="75"/>
        <end position="94"/>
    </location>
</feature>
<dbReference type="InterPro" id="IPR000727">
    <property type="entry name" value="T_SNARE_dom"/>
</dbReference>
<dbReference type="PROSITE" id="PS00914">
    <property type="entry name" value="SYNTAXIN"/>
    <property type="match status" value="1"/>
</dbReference>
<keyword evidence="4" id="KW-0472">Membrane</keyword>
<protein>
    <submittedName>
        <fullName evidence="6">Syntaxin-17</fullName>
    </submittedName>
</protein>
<comment type="similarity">
    <text evidence="2">Belongs to the syntaxin family.</text>
</comment>
<keyword evidence="4" id="KW-1133">Transmembrane helix</keyword>
<dbReference type="Gene3D" id="1.20.5.110">
    <property type="match status" value="1"/>
</dbReference>
<feature type="compositionally biased region" description="Polar residues" evidence="3">
    <location>
        <begin position="35"/>
        <end position="45"/>
    </location>
</feature>
<evidence type="ECO:0000259" key="5">
    <source>
        <dbReference type="PROSITE" id="PS50192"/>
    </source>
</evidence>
<reference evidence="6" key="1">
    <citation type="submission" date="2018-10" db="EMBL/GenBank/DDBJ databases">
        <title>Transcriptome assembly of Aceria tosichella (Wheat curl mite) Type 2.</title>
        <authorList>
            <person name="Scully E.D."/>
            <person name="Geib S.M."/>
            <person name="Palmer N.A."/>
            <person name="Gupta A.K."/>
            <person name="Sarath G."/>
            <person name="Tatineni S."/>
        </authorList>
    </citation>
    <scope>NUCLEOTIDE SEQUENCE</scope>
    <source>
        <strain evidence="6">LincolnNE</strain>
    </source>
</reference>
<accession>A0A6G1SDH2</accession>
<evidence type="ECO:0000256" key="2">
    <source>
        <dbReference type="ARBA" id="ARBA00009063"/>
    </source>
</evidence>
<dbReference type="EMBL" id="GGYP01003773">
    <property type="protein sequence ID" value="MDE48544.1"/>
    <property type="molecule type" value="Transcribed_RNA"/>
</dbReference>
<proteinExistence type="inferred from homology"/>
<feature type="domain" description="T-SNARE coiled-coil homology" evidence="5">
    <location>
        <begin position="290"/>
        <end position="352"/>
    </location>
</feature>
<evidence type="ECO:0000313" key="6">
    <source>
        <dbReference type="EMBL" id="MDE48544.1"/>
    </source>
</evidence>
<comment type="subcellular location">
    <subcellularLocation>
        <location evidence="1">Membrane</location>
        <topology evidence="1">Single-pass type IV membrane protein</topology>
    </subcellularLocation>
</comment>
<organism evidence="6">
    <name type="scientific">Aceria tosichella</name>
    <name type="common">wheat curl mite</name>
    <dbReference type="NCBI Taxonomy" id="561515"/>
    <lineage>
        <taxon>Eukaryota</taxon>
        <taxon>Metazoa</taxon>
        <taxon>Ecdysozoa</taxon>
        <taxon>Arthropoda</taxon>
        <taxon>Chelicerata</taxon>
        <taxon>Arachnida</taxon>
        <taxon>Acari</taxon>
        <taxon>Acariformes</taxon>
        <taxon>Trombidiformes</taxon>
        <taxon>Prostigmata</taxon>
        <taxon>Eupodina</taxon>
        <taxon>Eriophyoidea</taxon>
        <taxon>Eriophyidae</taxon>
        <taxon>Eriophyinae</taxon>
        <taxon>Aceriini</taxon>
        <taxon>Aceria</taxon>
    </lineage>
</organism>
<dbReference type="GO" id="GO:0016020">
    <property type="term" value="C:membrane"/>
    <property type="evidence" value="ECO:0007669"/>
    <property type="project" value="UniProtKB-SubCell"/>
</dbReference>
<dbReference type="CDD" id="cd15840">
    <property type="entry name" value="SNARE_Qa"/>
    <property type="match status" value="1"/>
</dbReference>
<dbReference type="SUPFAM" id="SSF58038">
    <property type="entry name" value="SNARE fusion complex"/>
    <property type="match status" value="1"/>
</dbReference>
<dbReference type="GO" id="GO:0005484">
    <property type="term" value="F:SNAP receptor activity"/>
    <property type="evidence" value="ECO:0007669"/>
    <property type="project" value="InterPro"/>
</dbReference>
<dbReference type="GO" id="GO:0006886">
    <property type="term" value="P:intracellular protein transport"/>
    <property type="evidence" value="ECO:0007669"/>
    <property type="project" value="InterPro"/>
</dbReference>
<dbReference type="AlphaFoldDB" id="A0A6G1SDH2"/>
<keyword evidence="4" id="KW-0812">Transmembrane</keyword>
<dbReference type="PROSITE" id="PS50192">
    <property type="entry name" value="T_SNARE"/>
    <property type="match status" value="1"/>
</dbReference>
<evidence type="ECO:0000256" key="4">
    <source>
        <dbReference type="SAM" id="Phobius"/>
    </source>
</evidence>
<sequence>MGSDNRRGVVQWVIPDRGQAAANNGNINRRRNTNQLSLSPPNSFDSERCANSFSNQNYALDHHQDNNRNIDHRAARQSESSNLNEAHHHHQEPATPNLIDVATCRTICVIIEQYLKELKEHQELINNARVKLIAQVPHPSNDENFTTHTDLSRLKVRSEQIKAIETIKQLTSYLRELTHIKNHMESLTNPADEDTYNKLSDIRSSIIQALNDFVLANSDIDFPILGADDPTNEYDLCIDAQRSRNDIRKMNVAQKFDAGGSASTDGLLADRTNVQLGDLVVSKNDELDAIKLAEQRGQEIQKLEKNTVELRRLFADFYELVKIQSEQVDTIEDNIVMAAQQISEGRNHLAQRPMRGLTVLVPVTGCITGALIGGPIGFIVGGKLGSMTIICASSLLGLLSSMGAHRCFSGDKSSGSTGVKVKYA</sequence>
<dbReference type="InterPro" id="IPR006012">
    <property type="entry name" value="Syntaxin/epimorphin_CS"/>
</dbReference>
<feature type="region of interest" description="Disordered" evidence="3">
    <location>
        <begin position="15"/>
        <end position="45"/>
    </location>
</feature>
<evidence type="ECO:0000256" key="1">
    <source>
        <dbReference type="ARBA" id="ARBA00004211"/>
    </source>
</evidence>